<sequence>MKPLILDGASLKIEDLVEVARGNRPVEIAPEAMDRVEKSWALLQRFATSGEQKVYGMNTGVGVNKDREISGRYYAEYNKNMLLAHCDGVAPYGTADQVRAVMVGRLNTLLVGRTGMHPDLVRLHRDFLNKGIHPVLPLRGSVGQGDITNLSLIGLAMIGEGAVEYKGQTMTGAQAMEKEGLSPCTLGPKDGLSLVSSNALGAGLGALLVHDMEELIDTADLAYSMTMEGFKGNTCPLDPLPYRYRPYDGQRKSMELARSFLEGSYLWLPDVSESIQDPLSIRCSVQVHGALRDSLEYTKKLLEIHLNSSDDNPCIVFEEERIIPCANFEPLNWVLAFEMMGIALSHLSRTAAHRTLRMGSPRFTGLARFLTPTDAKVHAFGTIQKVFCSLDSEVRHLSNPVSADYSSLSEDMEDRGNNTPYVMLKTASMVDTLRYILGIEMIHSSQAIDLRKATRLGKGTAAAKGALREEIPFLDTDRNLSLDVAKVHKLISQGTILKAAREATSI</sequence>
<evidence type="ECO:0000313" key="2">
    <source>
        <dbReference type="Proteomes" id="UP000193355"/>
    </source>
</evidence>
<dbReference type="AlphaFoldDB" id="A0A1X7IZU0"/>
<keyword evidence="2" id="KW-1185">Reference proteome</keyword>
<name>A0A1X7IZU0_9BACT</name>
<dbReference type="Gene3D" id="1.10.275.10">
    <property type="entry name" value="Fumarase/aspartase (N-terminal domain)"/>
    <property type="match status" value="1"/>
</dbReference>
<dbReference type="GO" id="GO:0016841">
    <property type="term" value="F:ammonia-lyase activity"/>
    <property type="evidence" value="ECO:0007669"/>
    <property type="project" value="UniProtKB-ARBA"/>
</dbReference>
<dbReference type="Proteomes" id="UP000193355">
    <property type="component" value="Unassembled WGS sequence"/>
</dbReference>
<dbReference type="Gene3D" id="1.20.200.10">
    <property type="entry name" value="Fumarase/aspartase (Central domain)"/>
    <property type="match status" value="1"/>
</dbReference>
<gene>
    <name evidence="1" type="ORF">SAMN06275492_10658</name>
</gene>
<organism evidence="1 2">
    <name type="scientific">Dethiosulfovibrio salsuginis</name>
    <dbReference type="NCBI Taxonomy" id="561720"/>
    <lineage>
        <taxon>Bacteria</taxon>
        <taxon>Thermotogati</taxon>
        <taxon>Synergistota</taxon>
        <taxon>Synergistia</taxon>
        <taxon>Synergistales</taxon>
        <taxon>Dethiosulfovibrionaceae</taxon>
        <taxon>Dethiosulfovibrio</taxon>
    </lineage>
</organism>
<dbReference type="RefSeq" id="WP_085544055.1">
    <property type="nucleotide sequence ID" value="NZ_FXBB01000006.1"/>
</dbReference>
<dbReference type="InterPro" id="IPR008948">
    <property type="entry name" value="L-Aspartase-like"/>
</dbReference>
<evidence type="ECO:0000313" key="1">
    <source>
        <dbReference type="EMBL" id="SMG20013.1"/>
    </source>
</evidence>
<accession>A0A1X7IZU0</accession>
<dbReference type="OrthoDB" id="9806955at2"/>
<dbReference type="PANTHER" id="PTHR10362">
    <property type="entry name" value="HISTIDINE AMMONIA-LYASE"/>
    <property type="match status" value="1"/>
</dbReference>
<dbReference type="InterPro" id="IPR024083">
    <property type="entry name" value="Fumarase/histidase_N"/>
</dbReference>
<dbReference type="EMBL" id="FXBB01000006">
    <property type="protein sequence ID" value="SMG20013.1"/>
    <property type="molecule type" value="Genomic_DNA"/>
</dbReference>
<keyword evidence="1" id="KW-0456">Lyase</keyword>
<protein>
    <submittedName>
        <fullName evidence="1">Histidine ammonia-lyase</fullName>
    </submittedName>
</protein>
<dbReference type="SUPFAM" id="SSF48557">
    <property type="entry name" value="L-aspartase-like"/>
    <property type="match status" value="1"/>
</dbReference>
<dbReference type="InterPro" id="IPR001106">
    <property type="entry name" value="Aromatic_Lyase"/>
</dbReference>
<dbReference type="STRING" id="561720.SAMN06275492_10658"/>
<proteinExistence type="predicted"/>
<dbReference type="Pfam" id="PF00221">
    <property type="entry name" value="Lyase_aromatic"/>
    <property type="match status" value="1"/>
</dbReference>
<reference evidence="2" key="1">
    <citation type="submission" date="2017-04" db="EMBL/GenBank/DDBJ databases">
        <authorList>
            <person name="Varghese N."/>
            <person name="Submissions S."/>
        </authorList>
    </citation>
    <scope>NUCLEOTIDE SEQUENCE [LARGE SCALE GENOMIC DNA]</scope>
    <source>
        <strain evidence="2">USBA 82</strain>
    </source>
</reference>
<dbReference type="CDD" id="cd00332">
    <property type="entry name" value="PAL-HAL"/>
    <property type="match status" value="1"/>
</dbReference>